<dbReference type="OrthoDB" id="2431315at2759"/>
<proteinExistence type="predicted"/>
<feature type="coiled-coil region" evidence="1">
    <location>
        <begin position="122"/>
        <end position="187"/>
    </location>
</feature>
<dbReference type="AlphaFoldDB" id="A0A397TZ46"/>
<gene>
    <name evidence="2" type="ORF">C2G38_2229851</name>
</gene>
<dbReference type="Proteomes" id="UP000266673">
    <property type="component" value="Unassembled WGS sequence"/>
</dbReference>
<dbReference type="EMBL" id="QKWP01002964">
    <property type="protein sequence ID" value="RIB01729.1"/>
    <property type="molecule type" value="Genomic_DNA"/>
</dbReference>
<accession>A0A397TZ46</accession>
<keyword evidence="1" id="KW-0175">Coiled coil</keyword>
<name>A0A397TZ46_9GLOM</name>
<sequence length="329" mass="37236">MTNVYTLQNIKGHRLGSIREEELEKKLYNAIKSKAEINKLSEKLQDKYIKQMKVFDWERKGWSQDSLRNNTEIQKLHTHALQVINEYKKLQNKNTNLISHNAQKDISIAESKAENITNSKKIRSLESMIKILEDKLSSAQKDVISIQNDISKKESENLSLKSKIAELENIKSELESKVNELQYLKSEVISKPIIGGDDEKNMIKSNDISVVIEPSKSLRQYFISRKSMDQAGKIDNDISTQTVIFDNCSANDENTEPSKVNTEINSKPKNYNSSLIESHSQIPIGEIGAIPAVASRLEEPGFKESLYGPLCNKKVIGYGIHGSNNRLSI</sequence>
<keyword evidence="3" id="KW-1185">Reference proteome</keyword>
<protein>
    <submittedName>
        <fullName evidence="2">Uncharacterized protein</fullName>
    </submittedName>
</protein>
<evidence type="ECO:0000313" key="3">
    <source>
        <dbReference type="Proteomes" id="UP000266673"/>
    </source>
</evidence>
<evidence type="ECO:0000256" key="1">
    <source>
        <dbReference type="SAM" id="Coils"/>
    </source>
</evidence>
<reference evidence="2 3" key="1">
    <citation type="submission" date="2018-06" db="EMBL/GenBank/DDBJ databases">
        <title>Comparative genomics reveals the genomic features of Rhizophagus irregularis, R. cerebriforme, R. diaphanum and Gigaspora rosea, and their symbiotic lifestyle signature.</title>
        <authorList>
            <person name="Morin E."/>
            <person name="San Clemente H."/>
            <person name="Chen E.C.H."/>
            <person name="De La Providencia I."/>
            <person name="Hainaut M."/>
            <person name="Kuo A."/>
            <person name="Kohler A."/>
            <person name="Murat C."/>
            <person name="Tang N."/>
            <person name="Roy S."/>
            <person name="Loubradou J."/>
            <person name="Henrissat B."/>
            <person name="Grigoriev I.V."/>
            <person name="Corradi N."/>
            <person name="Roux C."/>
            <person name="Martin F.M."/>
        </authorList>
    </citation>
    <scope>NUCLEOTIDE SEQUENCE [LARGE SCALE GENOMIC DNA]</scope>
    <source>
        <strain evidence="2 3">DAOM 194757</strain>
    </source>
</reference>
<comment type="caution">
    <text evidence="2">The sequence shown here is derived from an EMBL/GenBank/DDBJ whole genome shotgun (WGS) entry which is preliminary data.</text>
</comment>
<evidence type="ECO:0000313" key="2">
    <source>
        <dbReference type="EMBL" id="RIB01729.1"/>
    </source>
</evidence>
<organism evidence="2 3">
    <name type="scientific">Gigaspora rosea</name>
    <dbReference type="NCBI Taxonomy" id="44941"/>
    <lineage>
        <taxon>Eukaryota</taxon>
        <taxon>Fungi</taxon>
        <taxon>Fungi incertae sedis</taxon>
        <taxon>Mucoromycota</taxon>
        <taxon>Glomeromycotina</taxon>
        <taxon>Glomeromycetes</taxon>
        <taxon>Diversisporales</taxon>
        <taxon>Gigasporaceae</taxon>
        <taxon>Gigaspora</taxon>
    </lineage>
</organism>